<dbReference type="FunFam" id="3.40.50.2000:FF:000027">
    <property type="entry name" value="Glycosyltransferase"/>
    <property type="match status" value="1"/>
</dbReference>
<keyword evidence="2 4" id="KW-0328">Glycosyltransferase</keyword>
<dbReference type="Pfam" id="PF00201">
    <property type="entry name" value="UDPGT"/>
    <property type="match status" value="1"/>
</dbReference>
<dbReference type="AlphaFoldDB" id="A0A2I6B3S5"/>
<reference evidence="7" key="1">
    <citation type="journal article" date="2018" name="Mol. Plant">
        <title>Complete pathway elucidation and heterologous reconstitution of Rhodiola salidroside biosynthesis.</title>
        <authorList>
            <person name="Torrens-Spence M.P."/>
            <person name="Pluskal T."/>
            <person name="Li F.S."/>
            <person name="Carballo V."/>
            <person name="Weng J.K."/>
        </authorList>
    </citation>
    <scope>NUCLEOTIDE SEQUENCE</scope>
</reference>
<proteinExistence type="evidence at transcript level"/>
<evidence type="ECO:0000256" key="4">
    <source>
        <dbReference type="RuleBase" id="RU003718"/>
    </source>
</evidence>
<dbReference type="FunFam" id="3.40.50.2000:FF:000065">
    <property type="entry name" value="Glycosyltransferase"/>
    <property type="match status" value="1"/>
</dbReference>
<feature type="domain" description="Glycosyltransferase N-terminal" evidence="6">
    <location>
        <begin position="14"/>
        <end position="74"/>
    </location>
</feature>
<evidence type="ECO:0000313" key="7">
    <source>
        <dbReference type="EMBL" id="AUI41145.1"/>
    </source>
</evidence>
<dbReference type="Pfam" id="PF26168">
    <property type="entry name" value="Glyco_transf_N"/>
    <property type="match status" value="1"/>
</dbReference>
<accession>A0A2I6B3S5</accession>
<organism evidence="7">
    <name type="scientific">Rhodiola rosea</name>
    <name type="common">Roseroot</name>
    <name type="synonym">Sedum rhodiola</name>
    <dbReference type="NCBI Taxonomy" id="203015"/>
    <lineage>
        <taxon>Eukaryota</taxon>
        <taxon>Viridiplantae</taxon>
        <taxon>Streptophyta</taxon>
        <taxon>Embryophyta</taxon>
        <taxon>Tracheophyta</taxon>
        <taxon>Spermatophyta</taxon>
        <taxon>Magnoliopsida</taxon>
        <taxon>eudicotyledons</taxon>
        <taxon>Gunneridae</taxon>
        <taxon>Pentapetalae</taxon>
        <taxon>Saxifragales</taxon>
        <taxon>Crassulaceae</taxon>
        <taxon>Rhodiola</taxon>
    </lineage>
</organism>
<evidence type="ECO:0000256" key="2">
    <source>
        <dbReference type="ARBA" id="ARBA00022676"/>
    </source>
</evidence>
<evidence type="ECO:0000259" key="6">
    <source>
        <dbReference type="Pfam" id="PF26168"/>
    </source>
</evidence>
<dbReference type="PANTHER" id="PTHR11926">
    <property type="entry name" value="GLUCOSYL/GLUCURONOSYL TRANSFERASES"/>
    <property type="match status" value="1"/>
</dbReference>
<keyword evidence="3 4" id="KW-0808">Transferase</keyword>
<dbReference type="EMBL" id="MF674531">
    <property type="protein sequence ID" value="AUI41120.1"/>
    <property type="molecule type" value="mRNA"/>
</dbReference>
<comment type="similarity">
    <text evidence="1 4">Belongs to the UDP-glycosyltransferase family.</text>
</comment>
<dbReference type="InterPro" id="IPR058980">
    <property type="entry name" value="Glyco_transf_N"/>
</dbReference>
<dbReference type="PANTHER" id="PTHR11926:SF1516">
    <property type="entry name" value="GLYCOSYLTRANSFERASE"/>
    <property type="match status" value="1"/>
</dbReference>
<dbReference type="CDD" id="cd03784">
    <property type="entry name" value="GT1_Gtf-like"/>
    <property type="match status" value="1"/>
</dbReference>
<dbReference type="Gene3D" id="3.40.50.2000">
    <property type="entry name" value="Glycogen Phosphorylase B"/>
    <property type="match status" value="2"/>
</dbReference>
<evidence type="ECO:0000256" key="5">
    <source>
        <dbReference type="RuleBase" id="RU362057"/>
    </source>
</evidence>
<dbReference type="GO" id="GO:0080044">
    <property type="term" value="F:quercetin 7-O-glucosyltransferase activity"/>
    <property type="evidence" value="ECO:0007669"/>
    <property type="project" value="TreeGrafter"/>
</dbReference>
<dbReference type="InterPro" id="IPR035595">
    <property type="entry name" value="UDP_glycos_trans_CS"/>
</dbReference>
<evidence type="ECO:0000256" key="3">
    <source>
        <dbReference type="ARBA" id="ARBA00022679"/>
    </source>
</evidence>
<name>A0A2I6B3S5_RHORB</name>
<dbReference type="InterPro" id="IPR002213">
    <property type="entry name" value="UDP_glucos_trans"/>
</dbReference>
<evidence type="ECO:0000256" key="1">
    <source>
        <dbReference type="ARBA" id="ARBA00009995"/>
    </source>
</evidence>
<dbReference type="GO" id="GO:0080043">
    <property type="term" value="F:quercetin 3-O-glucosyltransferase activity"/>
    <property type="evidence" value="ECO:0007669"/>
    <property type="project" value="TreeGrafter"/>
</dbReference>
<dbReference type="PROSITE" id="PS00375">
    <property type="entry name" value="UDPGT"/>
    <property type="match status" value="1"/>
</dbReference>
<dbReference type="EC" id="2.4.1.-" evidence="5"/>
<protein>
    <recommendedName>
        <fullName evidence="5">Glycosyltransferase</fullName>
        <ecNumber evidence="5">2.4.1.-</ecNumber>
    </recommendedName>
</protein>
<dbReference type="SUPFAM" id="SSF53756">
    <property type="entry name" value="UDP-Glycosyltransferase/glycogen phosphorylase"/>
    <property type="match status" value="1"/>
</dbReference>
<sequence>MESVQGVQEKPHAVCIPFPAQGHINPMLKLAKLLHHTGFHITFVHTVYNYRRLLKSNGADSLDGLPDFRFEKIEDGLPVTEDTDCDSTQNVHALCESILEYFITPFRQLIAKLHKDSCTVPPVTCIVSDISMPFTANVAEEIGVPVALLMTMSACGFSGSAYQPHLADRGLIPLKDESCLTNGYLDTIIDFIPGMENIRLRDLYSFYQTTNPEDSVLKFNLHKLQHASRATIIVANTFSALENDVLEGLPKNIPKVLPVGPLHLLLNNIPKSSPLHSIQSNLWKNESECISWLSSKPVKSVLYVNYGSVVAMSPEQLIEFAWGLANSQHPFLWIIRPDLVAGKKAILPTEFFKVTEGRRFLASWCPQEQVISHPSIGGFLTHCGWNSTLETISAGVPMICWPFFADQYTNCWFACTKWGIGMELSDDVKKDEVEKSVRELLVGEKGKDIHRKALEWKQLAAEAVSSNGSSSLNFDTMVNVLLSRNSN</sequence>
<dbReference type="EMBL" id="MF674556">
    <property type="protein sequence ID" value="AUI41145.1"/>
    <property type="molecule type" value="mRNA"/>
</dbReference>